<dbReference type="EMBL" id="KT820662">
    <property type="protein sequence ID" value="ALH23021.1"/>
    <property type="molecule type" value="Genomic_DNA"/>
</dbReference>
<gene>
    <name evidence="1" type="ORF">ceV_115</name>
</gene>
<keyword evidence="2" id="KW-1185">Reference proteome</keyword>
<organism evidence="1 2">
    <name type="scientific">Chrysochromulina ericina virus CeV-01B</name>
    <dbReference type="NCBI Taxonomy" id="3070830"/>
    <lineage>
        <taxon>Viruses</taxon>
        <taxon>Varidnaviria</taxon>
        <taxon>Bamfordvirae</taxon>
        <taxon>Nucleocytoviricota</taxon>
        <taxon>Megaviricetes</taxon>
        <taxon>Imitervirales</taxon>
        <taxon>Mesomimiviridae</taxon>
        <taxon>Tethysvirus</taxon>
        <taxon>Tethysvirus raunefjordenense</taxon>
    </lineage>
</organism>
<protein>
    <submittedName>
        <fullName evidence="1">Uncharacterized protein</fullName>
    </submittedName>
</protein>
<evidence type="ECO:0000313" key="2">
    <source>
        <dbReference type="Proteomes" id="UP000203826"/>
    </source>
</evidence>
<evidence type="ECO:0000313" key="1">
    <source>
        <dbReference type="EMBL" id="ALH23021.1"/>
    </source>
</evidence>
<name>A0A0N9QIX4_9VIRU</name>
<proteinExistence type="predicted"/>
<dbReference type="Proteomes" id="UP000203826">
    <property type="component" value="Segment"/>
</dbReference>
<dbReference type="KEGG" id="vg:26048982"/>
<sequence length="131" mass="15176">MLCENIPGKDPRYCWERGCTSDRNSQANYCLEQKARAQLMDRRMFYYGPNGQAFNPAFPEFTRQGRMPANNFSFNAVDIESSLFNIGVCNLVEPRSATVPRFKETLPQVTFFERPNLVKQEVFLPVLDQRP</sequence>
<reference evidence="1 2" key="1">
    <citation type="journal article" date="2015" name="Genome Announc.">
        <title>The 474-Kilobase-Pair Complete Genome Sequence of CeV-01B, a Virus Infecting Haptolina (Chrysochromulina) ericina (Prymnesiophyceae).</title>
        <authorList>
            <person name="Gallot-Lavallee L."/>
            <person name="Pagarete A."/>
            <person name="Legendre M."/>
            <person name="Santini S."/>
            <person name="Sandaa R.A."/>
            <person name="Himmelbauer H."/>
            <person name="Ogata H."/>
            <person name="Bratbak G."/>
            <person name="Claverie J.M."/>
        </authorList>
    </citation>
    <scope>NUCLEOTIDE SEQUENCE [LARGE SCALE GENOMIC DNA]</scope>
    <source>
        <strain evidence="1">CeV-01B</strain>
    </source>
</reference>
<accession>A0A0N9QIX4</accession>
<dbReference type="OrthoDB" id="41342at10239"/>